<keyword evidence="3" id="KW-0813">Transport</keyword>
<dbReference type="InterPro" id="IPR017871">
    <property type="entry name" value="ABC_transporter-like_CS"/>
</dbReference>
<dbReference type="PANTHER" id="PTHR43297:SF2">
    <property type="entry name" value="DIPEPTIDE TRANSPORT ATP-BINDING PROTEIN DPPD"/>
    <property type="match status" value="1"/>
</dbReference>
<dbReference type="SUPFAM" id="SSF52540">
    <property type="entry name" value="P-loop containing nucleoside triphosphate hydrolases"/>
    <property type="match status" value="1"/>
</dbReference>
<keyword evidence="7" id="KW-0472">Membrane</keyword>
<name>A0ABV5XVQ7_ARTRM</name>
<feature type="region of interest" description="Disordered" evidence="8">
    <location>
        <begin position="1"/>
        <end position="21"/>
    </location>
</feature>
<comment type="similarity">
    <text evidence="2">Belongs to the ABC transporter superfamily.</text>
</comment>
<evidence type="ECO:0000256" key="4">
    <source>
        <dbReference type="ARBA" id="ARBA00022475"/>
    </source>
</evidence>
<keyword evidence="6 10" id="KW-0067">ATP-binding</keyword>
<evidence type="ECO:0000256" key="5">
    <source>
        <dbReference type="ARBA" id="ARBA00022741"/>
    </source>
</evidence>
<dbReference type="Proteomes" id="UP001589702">
    <property type="component" value="Unassembled WGS sequence"/>
</dbReference>
<sequence length="356" mass="38192">MNTTDTDRTHDTDETTVGSGTKAPVLSVRGLKTWFTTPAGDVRAVDGVTFDVAAGETLGLVGESGSGKSVTANSILRLVPQPGRIVAGEIRLNGKDLKELSPEQLREVRGSDIGMVFQNPMTALNPSFTVGWQLAEALRAHGGPTGREAEARIEQALADVGMPDPARQRASFPHQMSGGMRQRVVIAIGMINSPQLLIADEPTTALDVTIQMQVIALMKRLADERGTALLLITHNMGVVAKMCDRVAVMYAGEIVEQAPVEPLFAEPLHPYTAGLLDSLPRADHVRGKLPTLPGFPPDMANVPSGCRFADRCRFAQDQCRTTHPDLVEIEPGRSTRCLIVQQTGKPVSALIPNEPS</sequence>
<evidence type="ECO:0000313" key="11">
    <source>
        <dbReference type="Proteomes" id="UP001589702"/>
    </source>
</evidence>
<dbReference type="InterPro" id="IPR027417">
    <property type="entry name" value="P-loop_NTPase"/>
</dbReference>
<dbReference type="GO" id="GO:0005524">
    <property type="term" value="F:ATP binding"/>
    <property type="evidence" value="ECO:0007669"/>
    <property type="project" value="UniProtKB-KW"/>
</dbReference>
<dbReference type="PROSITE" id="PS00211">
    <property type="entry name" value="ABC_TRANSPORTER_1"/>
    <property type="match status" value="1"/>
</dbReference>
<evidence type="ECO:0000256" key="7">
    <source>
        <dbReference type="ARBA" id="ARBA00023136"/>
    </source>
</evidence>
<dbReference type="PROSITE" id="PS50893">
    <property type="entry name" value="ABC_TRANSPORTER_2"/>
    <property type="match status" value="1"/>
</dbReference>
<dbReference type="Pfam" id="PF00005">
    <property type="entry name" value="ABC_tran"/>
    <property type="match status" value="1"/>
</dbReference>
<feature type="compositionally biased region" description="Basic and acidic residues" evidence="8">
    <location>
        <begin position="1"/>
        <end position="13"/>
    </location>
</feature>
<comment type="caution">
    <text evidence="10">The sequence shown here is derived from an EMBL/GenBank/DDBJ whole genome shotgun (WGS) entry which is preliminary data.</text>
</comment>
<gene>
    <name evidence="10" type="ORF">ACFFP1_00320</name>
</gene>
<keyword evidence="11" id="KW-1185">Reference proteome</keyword>
<accession>A0ABV5XVQ7</accession>
<dbReference type="InterPro" id="IPR050388">
    <property type="entry name" value="ABC_Ni/Peptide_Import"/>
</dbReference>
<reference evidence="10 11" key="1">
    <citation type="submission" date="2024-09" db="EMBL/GenBank/DDBJ databases">
        <authorList>
            <person name="Sun Q."/>
            <person name="Mori K."/>
        </authorList>
    </citation>
    <scope>NUCLEOTIDE SEQUENCE [LARGE SCALE GENOMIC DNA]</scope>
    <source>
        <strain evidence="10 11">JCM 1334</strain>
    </source>
</reference>
<evidence type="ECO:0000259" key="9">
    <source>
        <dbReference type="PROSITE" id="PS50893"/>
    </source>
</evidence>
<keyword evidence="5" id="KW-0547">Nucleotide-binding</keyword>
<dbReference type="InterPro" id="IPR003593">
    <property type="entry name" value="AAA+_ATPase"/>
</dbReference>
<dbReference type="RefSeq" id="WP_234753490.1">
    <property type="nucleotide sequence ID" value="NZ_BAAAWN010000001.1"/>
</dbReference>
<comment type="subcellular location">
    <subcellularLocation>
        <location evidence="1">Cell membrane</location>
        <topology evidence="1">Peripheral membrane protein</topology>
    </subcellularLocation>
</comment>
<dbReference type="Gene3D" id="3.40.50.300">
    <property type="entry name" value="P-loop containing nucleotide triphosphate hydrolases"/>
    <property type="match status" value="1"/>
</dbReference>
<evidence type="ECO:0000256" key="3">
    <source>
        <dbReference type="ARBA" id="ARBA00022448"/>
    </source>
</evidence>
<keyword evidence="4" id="KW-1003">Cell membrane</keyword>
<proteinExistence type="inferred from homology"/>
<evidence type="ECO:0000256" key="6">
    <source>
        <dbReference type="ARBA" id="ARBA00022840"/>
    </source>
</evidence>
<evidence type="ECO:0000256" key="2">
    <source>
        <dbReference type="ARBA" id="ARBA00005417"/>
    </source>
</evidence>
<dbReference type="InterPro" id="IPR013563">
    <property type="entry name" value="Oligopep_ABC_C"/>
</dbReference>
<dbReference type="PANTHER" id="PTHR43297">
    <property type="entry name" value="OLIGOPEPTIDE TRANSPORT ATP-BINDING PROTEIN APPD"/>
    <property type="match status" value="1"/>
</dbReference>
<feature type="domain" description="ABC transporter" evidence="9">
    <location>
        <begin position="28"/>
        <end position="276"/>
    </location>
</feature>
<evidence type="ECO:0000256" key="8">
    <source>
        <dbReference type="SAM" id="MobiDB-lite"/>
    </source>
</evidence>
<dbReference type="Pfam" id="PF08352">
    <property type="entry name" value="oligo_HPY"/>
    <property type="match status" value="1"/>
</dbReference>
<dbReference type="SMART" id="SM00382">
    <property type="entry name" value="AAA"/>
    <property type="match status" value="1"/>
</dbReference>
<protein>
    <submittedName>
        <fullName evidence="10">ABC transporter ATP-binding protein</fullName>
    </submittedName>
</protein>
<dbReference type="CDD" id="cd03257">
    <property type="entry name" value="ABC_NikE_OppD_transporters"/>
    <property type="match status" value="1"/>
</dbReference>
<evidence type="ECO:0000256" key="1">
    <source>
        <dbReference type="ARBA" id="ARBA00004202"/>
    </source>
</evidence>
<dbReference type="EMBL" id="JBHMBC010000002">
    <property type="protein sequence ID" value="MFB9817940.1"/>
    <property type="molecule type" value="Genomic_DNA"/>
</dbReference>
<evidence type="ECO:0000313" key="10">
    <source>
        <dbReference type="EMBL" id="MFB9817940.1"/>
    </source>
</evidence>
<organism evidence="10 11">
    <name type="scientific">Arthrobacter ramosus</name>
    <dbReference type="NCBI Taxonomy" id="1672"/>
    <lineage>
        <taxon>Bacteria</taxon>
        <taxon>Bacillati</taxon>
        <taxon>Actinomycetota</taxon>
        <taxon>Actinomycetes</taxon>
        <taxon>Micrococcales</taxon>
        <taxon>Micrococcaceae</taxon>
        <taxon>Arthrobacter</taxon>
    </lineage>
</organism>
<dbReference type="InterPro" id="IPR003439">
    <property type="entry name" value="ABC_transporter-like_ATP-bd"/>
</dbReference>
<dbReference type="NCBIfam" id="TIGR01727">
    <property type="entry name" value="oligo_HPY"/>
    <property type="match status" value="1"/>
</dbReference>